<dbReference type="GO" id="GO:0005351">
    <property type="term" value="F:carbohydrate:proton symporter activity"/>
    <property type="evidence" value="ECO:0007669"/>
    <property type="project" value="TreeGrafter"/>
</dbReference>
<evidence type="ECO:0000256" key="1">
    <source>
        <dbReference type="ARBA" id="ARBA00004141"/>
    </source>
</evidence>
<evidence type="ECO:0000313" key="9">
    <source>
        <dbReference type="EMBL" id="KIW55213.1"/>
    </source>
</evidence>
<feature type="transmembrane region" description="Helical" evidence="7">
    <location>
        <begin position="166"/>
        <end position="188"/>
    </location>
</feature>
<dbReference type="InterPro" id="IPR005828">
    <property type="entry name" value="MFS_sugar_transport-like"/>
</dbReference>
<comment type="subcellular location">
    <subcellularLocation>
        <location evidence="1">Membrane</location>
        <topology evidence="1">Multi-pass membrane protein</topology>
    </subcellularLocation>
</comment>
<proteinExistence type="inferred from homology"/>
<evidence type="ECO:0000256" key="4">
    <source>
        <dbReference type="ARBA" id="ARBA00022692"/>
    </source>
</evidence>
<dbReference type="PANTHER" id="PTHR48022:SF52">
    <property type="entry name" value="SUGAR TRANSPORTER, PUTATIVE-RELATED"/>
    <property type="match status" value="1"/>
</dbReference>
<dbReference type="EMBL" id="KN847320">
    <property type="protein sequence ID" value="KIW55213.1"/>
    <property type="molecule type" value="Genomic_DNA"/>
</dbReference>
<reference evidence="9 10" key="1">
    <citation type="submission" date="2015-01" db="EMBL/GenBank/DDBJ databases">
        <title>The Genome Sequence of Exophiala xenobiotica CBS118157.</title>
        <authorList>
            <consortium name="The Broad Institute Genomics Platform"/>
            <person name="Cuomo C."/>
            <person name="de Hoog S."/>
            <person name="Gorbushina A."/>
            <person name="Stielow B."/>
            <person name="Teixiera M."/>
            <person name="Abouelleil A."/>
            <person name="Chapman S.B."/>
            <person name="Priest M."/>
            <person name="Young S.K."/>
            <person name="Wortman J."/>
            <person name="Nusbaum C."/>
            <person name="Birren B."/>
        </authorList>
    </citation>
    <scope>NUCLEOTIDE SEQUENCE [LARGE SCALE GENOMIC DNA]</scope>
    <source>
        <strain evidence="9 10">CBS 118157</strain>
    </source>
</reference>
<comment type="similarity">
    <text evidence="2">Belongs to the major facilitator superfamily. Sugar transporter (TC 2.A.1.1) family.</text>
</comment>
<keyword evidence="3" id="KW-0813">Transport</keyword>
<keyword evidence="5 7" id="KW-1133">Transmembrane helix</keyword>
<dbReference type="InterPro" id="IPR005829">
    <property type="entry name" value="Sugar_transporter_CS"/>
</dbReference>
<feature type="transmembrane region" description="Helical" evidence="7">
    <location>
        <begin position="141"/>
        <end position="160"/>
    </location>
</feature>
<dbReference type="Proteomes" id="UP000054342">
    <property type="component" value="Unassembled WGS sequence"/>
</dbReference>
<dbReference type="AlphaFoldDB" id="A0A0D2EII1"/>
<dbReference type="Pfam" id="PF00083">
    <property type="entry name" value="Sugar_tr"/>
    <property type="match status" value="1"/>
</dbReference>
<dbReference type="HOGENOM" id="CLU_001265_30_13_1"/>
<feature type="transmembrane region" description="Helical" evidence="7">
    <location>
        <begin position="488"/>
        <end position="507"/>
    </location>
</feature>
<feature type="transmembrane region" description="Helical" evidence="7">
    <location>
        <begin position="322"/>
        <end position="345"/>
    </location>
</feature>
<keyword evidence="6 7" id="KW-0472">Membrane</keyword>
<protein>
    <recommendedName>
        <fullName evidence="8">Major facilitator superfamily (MFS) profile domain-containing protein</fullName>
    </recommendedName>
</protein>
<organism evidence="9 10">
    <name type="scientific">Exophiala xenobiotica</name>
    <dbReference type="NCBI Taxonomy" id="348802"/>
    <lineage>
        <taxon>Eukaryota</taxon>
        <taxon>Fungi</taxon>
        <taxon>Dikarya</taxon>
        <taxon>Ascomycota</taxon>
        <taxon>Pezizomycotina</taxon>
        <taxon>Eurotiomycetes</taxon>
        <taxon>Chaetothyriomycetidae</taxon>
        <taxon>Chaetothyriales</taxon>
        <taxon>Herpotrichiellaceae</taxon>
        <taxon>Exophiala</taxon>
    </lineage>
</organism>
<feature type="transmembrane region" description="Helical" evidence="7">
    <location>
        <begin position="388"/>
        <end position="412"/>
    </location>
</feature>
<keyword evidence="4 7" id="KW-0812">Transmembrane</keyword>
<dbReference type="PROSITE" id="PS50850">
    <property type="entry name" value="MFS"/>
    <property type="match status" value="1"/>
</dbReference>
<dbReference type="Gene3D" id="1.20.1250.20">
    <property type="entry name" value="MFS general substrate transporter like domains"/>
    <property type="match status" value="1"/>
</dbReference>
<evidence type="ECO:0000313" key="10">
    <source>
        <dbReference type="Proteomes" id="UP000054342"/>
    </source>
</evidence>
<feature type="transmembrane region" description="Helical" evidence="7">
    <location>
        <begin position="418"/>
        <end position="437"/>
    </location>
</feature>
<evidence type="ECO:0000256" key="5">
    <source>
        <dbReference type="ARBA" id="ARBA00022989"/>
    </source>
</evidence>
<sequence>MAVVAYFQHQRSLSSFTRQTLVPWKLCGNILTARLVETSTMGAGVEKQTFSQLKNNTNPSWWKDPGLRVNVLHCIGLYFCVFYLGYDASLLNGLQAMPQWKDYFNSPSSSFLGLISASLFLPAIVTPYISSAINSRWGRKASLAVGSVILIVGAFVNAFAKNIGTFIVGRCFIGAAGPFGKITAIALLQEIAHPRLRPILASSFYCNYYLGSTAAAWFCFGSLHWGDTNWAWRAPCLFQICAPLAVLVLLFFIPESPRWLAHHDHADKAIDILARYHANGDRDDELVKYEYQEICHAIKLEEENHKTSFLDFFKTPGNRRRLLVLLTMATGTNWIGNGIITYYLAPVLKLVGITDPAQVSGINGGLAVWNLLLAYAGSMNAERAGRRVLWLTSTIGMLFSYIVMTGLSGSFAHHSSHAVGIAVVPVMFIYYGFYDIGWTPLPFSYGAEILPYHMRLKGLSIMLSVQSVAQAFNQWVNPLALDTIAWKYYIIYIVLIIMYLVLIILYFPETKRLTIEEVSVIFDTGRMGSAKAAVEQFRVERTPEGVVENRSASMDKADLAHVETDLVKV</sequence>
<feature type="transmembrane region" description="Helical" evidence="7">
    <location>
        <begin position="71"/>
        <end position="91"/>
    </location>
</feature>
<feature type="transmembrane region" description="Helical" evidence="7">
    <location>
        <begin position="232"/>
        <end position="253"/>
    </location>
</feature>
<feature type="transmembrane region" description="Helical" evidence="7">
    <location>
        <begin position="208"/>
        <end position="226"/>
    </location>
</feature>
<feature type="transmembrane region" description="Helical" evidence="7">
    <location>
        <begin position="111"/>
        <end position="129"/>
    </location>
</feature>
<dbReference type="FunFam" id="1.20.1250.20:FF:000134">
    <property type="entry name" value="MFS sugar transporter protein"/>
    <property type="match status" value="1"/>
</dbReference>
<dbReference type="InterPro" id="IPR050360">
    <property type="entry name" value="MFS_Sugar_Transporters"/>
</dbReference>
<dbReference type="RefSeq" id="XP_013315797.1">
    <property type="nucleotide sequence ID" value="XM_013460343.1"/>
</dbReference>
<dbReference type="SUPFAM" id="SSF103473">
    <property type="entry name" value="MFS general substrate transporter"/>
    <property type="match status" value="1"/>
</dbReference>
<dbReference type="OrthoDB" id="4144250at2759"/>
<evidence type="ECO:0000256" key="3">
    <source>
        <dbReference type="ARBA" id="ARBA00022448"/>
    </source>
</evidence>
<accession>A0A0D2EII1</accession>
<keyword evidence="10" id="KW-1185">Reference proteome</keyword>
<feature type="transmembrane region" description="Helical" evidence="7">
    <location>
        <begin position="357"/>
        <end position="376"/>
    </location>
</feature>
<dbReference type="InterPro" id="IPR020846">
    <property type="entry name" value="MFS_dom"/>
</dbReference>
<dbReference type="GeneID" id="25329422"/>
<feature type="domain" description="Major facilitator superfamily (MFS) profile" evidence="8">
    <location>
        <begin position="73"/>
        <end position="511"/>
    </location>
</feature>
<evidence type="ECO:0000256" key="7">
    <source>
        <dbReference type="SAM" id="Phobius"/>
    </source>
</evidence>
<evidence type="ECO:0000259" key="8">
    <source>
        <dbReference type="PROSITE" id="PS50850"/>
    </source>
</evidence>
<evidence type="ECO:0000256" key="6">
    <source>
        <dbReference type="ARBA" id="ARBA00023136"/>
    </source>
</evidence>
<dbReference type="PANTHER" id="PTHR48022">
    <property type="entry name" value="PLASTIDIC GLUCOSE TRANSPORTER 4"/>
    <property type="match status" value="1"/>
</dbReference>
<dbReference type="GO" id="GO:0016020">
    <property type="term" value="C:membrane"/>
    <property type="evidence" value="ECO:0007669"/>
    <property type="project" value="UniProtKB-SubCell"/>
</dbReference>
<dbReference type="InterPro" id="IPR036259">
    <property type="entry name" value="MFS_trans_sf"/>
</dbReference>
<name>A0A0D2EII1_9EURO</name>
<dbReference type="PROSITE" id="PS00216">
    <property type="entry name" value="SUGAR_TRANSPORT_1"/>
    <property type="match status" value="1"/>
</dbReference>
<gene>
    <name evidence="9" type="ORF">PV05_07514</name>
</gene>
<evidence type="ECO:0000256" key="2">
    <source>
        <dbReference type="ARBA" id="ARBA00010992"/>
    </source>
</evidence>